<gene>
    <name evidence="1" type="ORF">E5982_09070</name>
</gene>
<dbReference type="EMBL" id="SSTM01000008">
    <property type="protein sequence ID" value="TJW09669.1"/>
    <property type="molecule type" value="Genomic_DNA"/>
</dbReference>
<keyword evidence="2" id="KW-1185">Reference proteome</keyword>
<dbReference type="OrthoDB" id="1973566at2"/>
<sequence>MALRDRLESQKALQTAWGKLIPEKEAYKYATRQMAAFCANLFQVMRILEPDFEKRTEAICEISYALNMSVSGEEYMNEFYDQWNIPEFCEKSAWLGAIFGDYGDEAENMAGRVIQFTKDRVEKELDTCPWDIVGAELCNMTTAMFTANFDLANGGENDVALNMCEARGCGDRHCRVVAERRSTFGLPKQGFLDHMQQPVMPVHNTPEERMVSEGQILRNGQYSNAFGEEHSFEYDYRWLCEFGWAWCVAFPLVVIRDMAEDEDEFLRIFRIVFSTAGKNLFIEPFAKEGLRSWLGVPHTIGDNDPRLMGGYIMSVLDSQLVPYELDAFTKDEVRINVTADDFNGRFEMAPMDELAIGYEALWHNAVKTLVSAEWSCWFEGIDEEDMTIVVGRKIDKRMI</sequence>
<dbReference type="Proteomes" id="UP000309454">
    <property type="component" value="Unassembled WGS sequence"/>
</dbReference>
<accession>A0A4T9TCB6</accession>
<dbReference type="RefSeq" id="WP_136846182.1">
    <property type="nucleotide sequence ID" value="NZ_CANPEU010000007.1"/>
</dbReference>
<comment type="caution">
    <text evidence="1">The sequence shown here is derived from an EMBL/GenBank/DDBJ whole genome shotgun (WGS) entry which is preliminary data.</text>
</comment>
<name>A0A4T9TCB6_9ACTN</name>
<dbReference type="AlphaFoldDB" id="A0A4T9TCB6"/>
<evidence type="ECO:0000313" key="1">
    <source>
        <dbReference type="EMBL" id="TJW09669.1"/>
    </source>
</evidence>
<evidence type="ECO:0000313" key="2">
    <source>
        <dbReference type="Proteomes" id="UP000309454"/>
    </source>
</evidence>
<reference evidence="1 2" key="1">
    <citation type="submission" date="2019-04" db="EMBL/GenBank/DDBJ databases">
        <title>Microbes associate with the intestines of laboratory mice.</title>
        <authorList>
            <person name="Navarre W."/>
            <person name="Wong E."/>
            <person name="Huang K.C."/>
            <person name="Tropini C."/>
            <person name="Ng K."/>
            <person name="Yu B."/>
        </authorList>
    </citation>
    <scope>NUCLEOTIDE SEQUENCE [LARGE SCALE GENOMIC DNA]</scope>
    <source>
        <strain evidence="1 2">NM48_B13</strain>
    </source>
</reference>
<organism evidence="1 2">
    <name type="scientific">Parvibacter caecicola</name>
    <dbReference type="NCBI Taxonomy" id="747645"/>
    <lineage>
        <taxon>Bacteria</taxon>
        <taxon>Bacillati</taxon>
        <taxon>Actinomycetota</taxon>
        <taxon>Coriobacteriia</taxon>
        <taxon>Coriobacteriales</taxon>
        <taxon>Coriobacteriaceae</taxon>
        <taxon>Parvibacter</taxon>
    </lineage>
</organism>
<proteinExistence type="predicted"/>
<protein>
    <submittedName>
        <fullName evidence="1">Uncharacterized protein</fullName>
    </submittedName>
</protein>